<dbReference type="EMBL" id="JAUCMV010000001">
    <property type="protein sequence ID" value="KAK0422055.1"/>
    <property type="molecule type" value="Genomic_DNA"/>
</dbReference>
<feature type="compositionally biased region" description="Polar residues" evidence="1">
    <location>
        <begin position="138"/>
        <end position="150"/>
    </location>
</feature>
<proteinExistence type="predicted"/>
<comment type="caution">
    <text evidence="2">The sequence shown here is derived from an EMBL/GenBank/DDBJ whole genome shotgun (WGS) entry which is preliminary data.</text>
</comment>
<reference evidence="2" key="1">
    <citation type="submission" date="2023-06" db="EMBL/GenBank/DDBJ databases">
        <title>Genomic analysis of the entomopathogenic nematode Steinernema hermaphroditum.</title>
        <authorList>
            <person name="Schwarz E.M."/>
            <person name="Heppert J.K."/>
            <person name="Baniya A."/>
            <person name="Schwartz H.T."/>
            <person name="Tan C.-H."/>
            <person name="Antoshechkin I."/>
            <person name="Sternberg P.W."/>
            <person name="Goodrich-Blair H."/>
            <person name="Dillman A.R."/>
        </authorList>
    </citation>
    <scope>NUCLEOTIDE SEQUENCE</scope>
    <source>
        <strain evidence="2">PS9179</strain>
        <tissue evidence="2">Whole animal</tissue>
    </source>
</reference>
<evidence type="ECO:0000256" key="1">
    <source>
        <dbReference type="SAM" id="MobiDB-lite"/>
    </source>
</evidence>
<protein>
    <submittedName>
        <fullName evidence="2">Uncharacterized protein</fullName>
    </submittedName>
</protein>
<evidence type="ECO:0000313" key="3">
    <source>
        <dbReference type="Proteomes" id="UP001175271"/>
    </source>
</evidence>
<keyword evidence="3" id="KW-1185">Reference proteome</keyword>
<dbReference type="AlphaFoldDB" id="A0AA39IEB4"/>
<evidence type="ECO:0000313" key="2">
    <source>
        <dbReference type="EMBL" id="KAK0422055.1"/>
    </source>
</evidence>
<gene>
    <name evidence="2" type="ORF">QR680_007337</name>
</gene>
<accession>A0AA39IEB4</accession>
<organism evidence="2 3">
    <name type="scientific">Steinernema hermaphroditum</name>
    <dbReference type="NCBI Taxonomy" id="289476"/>
    <lineage>
        <taxon>Eukaryota</taxon>
        <taxon>Metazoa</taxon>
        <taxon>Ecdysozoa</taxon>
        <taxon>Nematoda</taxon>
        <taxon>Chromadorea</taxon>
        <taxon>Rhabditida</taxon>
        <taxon>Tylenchina</taxon>
        <taxon>Panagrolaimomorpha</taxon>
        <taxon>Strongyloidoidea</taxon>
        <taxon>Steinernematidae</taxon>
        <taxon>Steinernema</taxon>
    </lineage>
</organism>
<feature type="region of interest" description="Disordered" evidence="1">
    <location>
        <begin position="123"/>
        <end position="150"/>
    </location>
</feature>
<sequence>MGVVVGSGSMTSVDSDASDSPGSSDTACFFALFFLRRRTRIRRGAKLDSRVQRTPLPPPSSPSCAIRSKQNVSPWDAPNGILCCACCCSSAAFCALLRNSKTFEETGLAAVLRFPIDLRGSPRSGGRSPIALERRALSSPQRPTSRQHSC</sequence>
<feature type="region of interest" description="Disordered" evidence="1">
    <location>
        <begin position="1"/>
        <end position="23"/>
    </location>
</feature>
<dbReference type="Proteomes" id="UP001175271">
    <property type="component" value="Unassembled WGS sequence"/>
</dbReference>
<name>A0AA39IEB4_9BILA</name>